<dbReference type="PANTHER" id="PTHR31736">
    <property type="match status" value="1"/>
</dbReference>
<evidence type="ECO:0000256" key="9">
    <source>
        <dbReference type="RuleBase" id="RU361169"/>
    </source>
</evidence>
<evidence type="ECO:0000313" key="11">
    <source>
        <dbReference type="Proteomes" id="UP001310022"/>
    </source>
</evidence>
<comment type="function">
    <text evidence="8">Pectinolytic enzyme involved in the degradation of xylogalacturonan (xga), a galacturonan backbone heavily substituted with xylose, and which is one important component of the hairy regions of pectin. Activity requires a galacturonic acid backbone substituted with xylose.</text>
</comment>
<evidence type="ECO:0000256" key="6">
    <source>
        <dbReference type="ARBA" id="ARBA00023295"/>
    </source>
</evidence>
<evidence type="ECO:0000256" key="5">
    <source>
        <dbReference type="ARBA" id="ARBA00023277"/>
    </source>
</evidence>
<evidence type="ECO:0000256" key="7">
    <source>
        <dbReference type="ARBA" id="ARBA00023326"/>
    </source>
</evidence>
<keyword evidence="7" id="KW-0624">Polysaccharide degradation</keyword>
<evidence type="ECO:0000313" key="10">
    <source>
        <dbReference type="EMBL" id="GJM64325.1"/>
    </source>
</evidence>
<dbReference type="SUPFAM" id="SSF51126">
    <property type="entry name" value="Pectin lyase-like"/>
    <property type="match status" value="1"/>
</dbReference>
<gene>
    <name evidence="10" type="ORF">PEDI_48770</name>
</gene>
<dbReference type="GO" id="GO:0004650">
    <property type="term" value="F:polygalacturonase activity"/>
    <property type="evidence" value="ECO:0007669"/>
    <property type="project" value="InterPro"/>
</dbReference>
<dbReference type="GO" id="GO:0000272">
    <property type="term" value="P:polysaccharide catabolic process"/>
    <property type="evidence" value="ECO:0007669"/>
    <property type="project" value="UniProtKB-KW"/>
</dbReference>
<name>A0AAN4W577_9BACT</name>
<dbReference type="PANTHER" id="PTHR31736:SF9">
    <property type="entry name" value="ENDO-XYLOGALACTURONAN HYDROLASE A-RELATED"/>
    <property type="match status" value="1"/>
</dbReference>
<dbReference type="EMBL" id="BQKE01000005">
    <property type="protein sequence ID" value="GJM64325.1"/>
    <property type="molecule type" value="Genomic_DNA"/>
</dbReference>
<reference evidence="10 11" key="1">
    <citation type="submission" date="2021-12" db="EMBL/GenBank/DDBJ databases">
        <title>Genome sequencing of bacteria with rrn-lacking chromosome and rrn-plasmid.</title>
        <authorList>
            <person name="Anda M."/>
            <person name="Iwasaki W."/>
        </authorList>
    </citation>
    <scope>NUCLEOTIDE SEQUENCE [LARGE SCALE GENOMIC DNA]</scope>
    <source>
        <strain evidence="10 11">NBRC 15940</strain>
    </source>
</reference>
<proteinExistence type="inferred from homology"/>
<keyword evidence="6 9" id="KW-0326">Glycosidase</keyword>
<dbReference type="Pfam" id="PF00295">
    <property type="entry name" value="Glyco_hydro_28"/>
    <property type="match status" value="1"/>
</dbReference>
<keyword evidence="5" id="KW-0119">Carbohydrate metabolism</keyword>
<dbReference type="Proteomes" id="UP001310022">
    <property type="component" value="Unassembled WGS sequence"/>
</dbReference>
<organism evidence="10 11">
    <name type="scientific">Persicobacter diffluens</name>
    <dbReference type="NCBI Taxonomy" id="981"/>
    <lineage>
        <taxon>Bacteria</taxon>
        <taxon>Pseudomonadati</taxon>
        <taxon>Bacteroidota</taxon>
        <taxon>Cytophagia</taxon>
        <taxon>Cytophagales</taxon>
        <taxon>Persicobacteraceae</taxon>
        <taxon>Persicobacter</taxon>
    </lineage>
</organism>
<dbReference type="AlphaFoldDB" id="A0AAN4W577"/>
<evidence type="ECO:0000256" key="8">
    <source>
        <dbReference type="ARBA" id="ARBA00037278"/>
    </source>
</evidence>
<dbReference type="InterPro" id="IPR012334">
    <property type="entry name" value="Pectin_lyas_fold"/>
</dbReference>
<evidence type="ECO:0000256" key="2">
    <source>
        <dbReference type="ARBA" id="ARBA00022737"/>
    </source>
</evidence>
<evidence type="ECO:0000256" key="4">
    <source>
        <dbReference type="ARBA" id="ARBA00023180"/>
    </source>
</evidence>
<dbReference type="InterPro" id="IPR000743">
    <property type="entry name" value="Glyco_hydro_28"/>
</dbReference>
<evidence type="ECO:0000256" key="3">
    <source>
        <dbReference type="ARBA" id="ARBA00022801"/>
    </source>
</evidence>
<keyword evidence="3 9" id="KW-0378">Hydrolase</keyword>
<evidence type="ECO:0000256" key="1">
    <source>
        <dbReference type="ARBA" id="ARBA00008834"/>
    </source>
</evidence>
<dbReference type="InterPro" id="IPR011050">
    <property type="entry name" value="Pectin_lyase_fold/virulence"/>
</dbReference>
<accession>A0AAN4W577</accession>
<sequence>MLVFTVNIPMTSLSNKGLFLIFGLIFCQVWAYAQSDKFYTDYYQVKVNGQAQEVYYGRPGALLSTEISEGTNQIDVQYPGEILEVEIIPQLAHIEQEIQGNVLRLEVKEACQFFLKINGNYVYPLMVAVEQPIHSPPKATLTFEAGVHQVGELRLASNTRLHLKRGAILKGTVVVEDVHNVHIFGAGLIHGSAIAESSGRAGLLIKNAREVIVEGISLIDAPHQHMVLKNAEEIRLRNIKVLGNRELRMGDDALEIFNSKGVKVTHLISNTRNNSIAFMSENEMPSQDIQVDQAVFWKGDYGNVIEVGYLAEGIHLKDVSLRNIYIAHCLAGAAVAIQGKEMKIEGMKLENVQIYDSRLMLYNIQLEESCQLRQVLLKDHEYSGAIPAYSVFQLGRPENAAGFSMEGISYRGNVVRQLDDLYVKSWDFDWNSSLPALTP</sequence>
<protein>
    <submittedName>
        <fullName evidence="10">Uncharacterized protein</fullName>
    </submittedName>
</protein>
<dbReference type="Gene3D" id="2.160.20.10">
    <property type="entry name" value="Single-stranded right-handed beta-helix, Pectin lyase-like"/>
    <property type="match status" value="1"/>
</dbReference>
<keyword evidence="11" id="KW-1185">Reference proteome</keyword>
<keyword evidence="2" id="KW-0677">Repeat</keyword>
<comment type="caution">
    <text evidence="10">The sequence shown here is derived from an EMBL/GenBank/DDBJ whole genome shotgun (WGS) entry which is preliminary data.</text>
</comment>
<keyword evidence="4" id="KW-0325">Glycoprotein</keyword>
<comment type="similarity">
    <text evidence="1 9">Belongs to the glycosyl hydrolase 28 family.</text>
</comment>